<accession>A0A7W5DZS9</accession>
<dbReference type="Gene3D" id="1.25.40.10">
    <property type="entry name" value="Tetratricopeptide repeat domain"/>
    <property type="match status" value="1"/>
</dbReference>
<dbReference type="AlphaFoldDB" id="A0A7W5DZS9"/>
<evidence type="ECO:0000313" key="3">
    <source>
        <dbReference type="EMBL" id="MBB3207569.1"/>
    </source>
</evidence>
<proteinExistence type="predicted"/>
<organism evidence="3 4">
    <name type="scientific">Aporhodopirellula rubra</name>
    <dbReference type="NCBI Taxonomy" id="980271"/>
    <lineage>
        <taxon>Bacteria</taxon>
        <taxon>Pseudomonadati</taxon>
        <taxon>Planctomycetota</taxon>
        <taxon>Planctomycetia</taxon>
        <taxon>Pirellulales</taxon>
        <taxon>Pirellulaceae</taxon>
        <taxon>Aporhodopirellula</taxon>
    </lineage>
</organism>
<dbReference type="PROSITE" id="PS50005">
    <property type="entry name" value="TPR"/>
    <property type="match status" value="1"/>
</dbReference>
<feature type="region of interest" description="Disordered" evidence="2">
    <location>
        <begin position="1"/>
        <end position="20"/>
    </location>
</feature>
<dbReference type="RefSeq" id="WP_184305897.1">
    <property type="nucleotide sequence ID" value="NZ_JACHXU010000011.1"/>
</dbReference>
<evidence type="ECO:0000256" key="1">
    <source>
        <dbReference type="PROSITE-ProRule" id="PRU00339"/>
    </source>
</evidence>
<dbReference type="InterPro" id="IPR019734">
    <property type="entry name" value="TPR_rpt"/>
</dbReference>
<evidence type="ECO:0000256" key="2">
    <source>
        <dbReference type="SAM" id="MobiDB-lite"/>
    </source>
</evidence>
<dbReference type="Proteomes" id="UP000536179">
    <property type="component" value="Unassembled WGS sequence"/>
</dbReference>
<gene>
    <name evidence="3" type="ORF">FHS27_003394</name>
</gene>
<dbReference type="SUPFAM" id="SSF48452">
    <property type="entry name" value="TPR-like"/>
    <property type="match status" value="2"/>
</dbReference>
<keyword evidence="4" id="KW-1185">Reference proteome</keyword>
<reference evidence="3 4" key="1">
    <citation type="submission" date="2020-08" db="EMBL/GenBank/DDBJ databases">
        <title>Genomic Encyclopedia of Type Strains, Phase III (KMG-III): the genomes of soil and plant-associated and newly described type strains.</title>
        <authorList>
            <person name="Whitman W."/>
        </authorList>
    </citation>
    <scope>NUCLEOTIDE SEQUENCE [LARGE SCALE GENOMIC DNA]</scope>
    <source>
        <strain evidence="3 4">CECT 8075</strain>
    </source>
</reference>
<name>A0A7W5DZS9_9BACT</name>
<protein>
    <submittedName>
        <fullName evidence="3">Tetratricopeptide (TPR) repeat protein</fullName>
    </submittedName>
</protein>
<evidence type="ECO:0000313" key="4">
    <source>
        <dbReference type="Proteomes" id="UP000536179"/>
    </source>
</evidence>
<sequence>MPDSDKPNSDAAESDAGSSGLSLSVATAGTAVVATMTGFAYLFSLWASSGDISPEQTLKIASAQYVAGNAIVAGELADTIVIDEESETEQEWLPLHSFLLGAGQFEKAMLLDSPRARREELQLAIPPLLRAEQAGFPEGRSADGHRMLGLAFQQVGDYEAAAKHLQAAIDVDLTLRGELVPVLAVARARRPHENLNEAILAIDEYLNGESLDAEHQIEAYLMKIDWLIRLRRFKEAESTIKLSYKIIAPALQKHARWSLAARDELSLKDAELVIKKYLSSVQRAHGERLIADIPAKANEQISEAQRETLMKILKELAVLQREAEPALASRSRLTAAQAFLLAGEPDLALAELTQLRQQRPFREDGLEGGLSEMELLANHGQGAESVQTAKYLVREMQQSRHLNFTQKKEAEFRSRITEILAVLRESGEYAAVVEIAESIPSLFGEAPALIEKAIAYRDWGDATLKAGRGRGDEVSRDAFATARARFRGAGDAFASAAEKQFDTIEYVPTLWQAIDSYQRGRHFSKSIPLLENFLRYEERLKQPAGLVAHGRALLAEGRPDEAMDSLQTCIIEFTRDPMRYEARLLAAQAAADSHNNEEAKRLLVENLSDGQLTPQSPVWRDSLFTLGELLYAESDLATLAALALPLDEKIEKLREIEPDLNEALRRLNEAVDRYWPLPRAQAAAYELARGQLLASRLPEAELESENLLDAAQRDLRQKANRYRQSALDRFTAMVRFMDMAERDDDLSEKQNAILRNSLLGQADTLKSMRRYAEAADAYRDMSLRYMNEPPALEALLGQSRMARILGRDREADMLISQAAVVLDRIGEQWDDRFDEMTRFSRDDWRNYLQWMTGRLDQASRLSGGNRR</sequence>
<feature type="repeat" description="TPR" evidence="1">
    <location>
        <begin position="142"/>
        <end position="175"/>
    </location>
</feature>
<feature type="compositionally biased region" description="Low complexity" evidence="2">
    <location>
        <begin position="9"/>
        <end position="20"/>
    </location>
</feature>
<dbReference type="InterPro" id="IPR011990">
    <property type="entry name" value="TPR-like_helical_dom_sf"/>
</dbReference>
<comment type="caution">
    <text evidence="3">The sequence shown here is derived from an EMBL/GenBank/DDBJ whole genome shotgun (WGS) entry which is preliminary data.</text>
</comment>
<keyword evidence="1" id="KW-0802">TPR repeat</keyword>
<dbReference type="EMBL" id="JACHXU010000011">
    <property type="protein sequence ID" value="MBB3207569.1"/>
    <property type="molecule type" value="Genomic_DNA"/>
</dbReference>